<sequence length="61" mass="6838">MNIIIFSLLFSFPFPTKCLNYGLRFVKGKALASSEGTHSSLTKPYTFFSVCLVTEKISRIS</sequence>
<accession>A0A5D2J423</accession>
<gene>
    <name evidence="2" type="ORF">ES332_D10G149900v1</name>
</gene>
<dbReference type="EMBL" id="CM017632">
    <property type="protein sequence ID" value="TYH49631.1"/>
    <property type="molecule type" value="Genomic_DNA"/>
</dbReference>
<protein>
    <submittedName>
        <fullName evidence="2">Uncharacterized protein</fullName>
    </submittedName>
</protein>
<name>A0A5D2J423_GOSTO</name>
<proteinExistence type="predicted"/>
<reference evidence="2 3" key="1">
    <citation type="submission" date="2019-07" db="EMBL/GenBank/DDBJ databases">
        <title>WGS assembly of Gossypium tomentosum.</title>
        <authorList>
            <person name="Chen Z.J."/>
            <person name="Sreedasyam A."/>
            <person name="Ando A."/>
            <person name="Song Q."/>
            <person name="De L."/>
            <person name="Hulse-Kemp A."/>
            <person name="Ding M."/>
            <person name="Ye W."/>
            <person name="Kirkbride R."/>
            <person name="Jenkins J."/>
            <person name="Plott C."/>
            <person name="Lovell J."/>
            <person name="Lin Y.-M."/>
            <person name="Vaughn R."/>
            <person name="Liu B."/>
            <person name="Li W."/>
            <person name="Simpson S."/>
            <person name="Scheffler B."/>
            <person name="Saski C."/>
            <person name="Grover C."/>
            <person name="Hu G."/>
            <person name="Conover J."/>
            <person name="Carlson J."/>
            <person name="Shu S."/>
            <person name="Boston L."/>
            <person name="Williams M."/>
            <person name="Peterson D."/>
            <person name="Mcgee K."/>
            <person name="Jones D."/>
            <person name="Wendel J."/>
            <person name="Stelly D."/>
            <person name="Grimwood J."/>
            <person name="Schmutz J."/>
        </authorList>
    </citation>
    <scope>NUCLEOTIDE SEQUENCE [LARGE SCALE GENOMIC DNA]</scope>
    <source>
        <strain evidence="2">7179.01</strain>
    </source>
</reference>
<evidence type="ECO:0000313" key="3">
    <source>
        <dbReference type="Proteomes" id="UP000322667"/>
    </source>
</evidence>
<feature type="chain" id="PRO_5022829005" evidence="1">
    <location>
        <begin position="19"/>
        <end position="61"/>
    </location>
</feature>
<evidence type="ECO:0000313" key="2">
    <source>
        <dbReference type="EMBL" id="TYH49631.1"/>
    </source>
</evidence>
<keyword evidence="3" id="KW-1185">Reference proteome</keyword>
<feature type="signal peptide" evidence="1">
    <location>
        <begin position="1"/>
        <end position="18"/>
    </location>
</feature>
<dbReference type="AlphaFoldDB" id="A0A5D2J423"/>
<organism evidence="2 3">
    <name type="scientific">Gossypium tomentosum</name>
    <name type="common">Hawaiian cotton</name>
    <name type="synonym">Gossypium sandvicense</name>
    <dbReference type="NCBI Taxonomy" id="34277"/>
    <lineage>
        <taxon>Eukaryota</taxon>
        <taxon>Viridiplantae</taxon>
        <taxon>Streptophyta</taxon>
        <taxon>Embryophyta</taxon>
        <taxon>Tracheophyta</taxon>
        <taxon>Spermatophyta</taxon>
        <taxon>Magnoliopsida</taxon>
        <taxon>eudicotyledons</taxon>
        <taxon>Gunneridae</taxon>
        <taxon>Pentapetalae</taxon>
        <taxon>rosids</taxon>
        <taxon>malvids</taxon>
        <taxon>Malvales</taxon>
        <taxon>Malvaceae</taxon>
        <taxon>Malvoideae</taxon>
        <taxon>Gossypium</taxon>
    </lineage>
</organism>
<keyword evidence="1" id="KW-0732">Signal</keyword>
<evidence type="ECO:0000256" key="1">
    <source>
        <dbReference type="SAM" id="SignalP"/>
    </source>
</evidence>
<dbReference type="Proteomes" id="UP000322667">
    <property type="component" value="Chromosome D10"/>
</dbReference>